<dbReference type="AlphaFoldDB" id="A0A922FGU0"/>
<dbReference type="Proteomes" id="UP000811246">
    <property type="component" value="Chromosome 3"/>
</dbReference>
<dbReference type="EMBL" id="CM031827">
    <property type="protein sequence ID" value="KAG6719883.1"/>
    <property type="molecule type" value="Genomic_DNA"/>
</dbReference>
<comment type="caution">
    <text evidence="1">The sequence shown here is derived from an EMBL/GenBank/DDBJ whole genome shotgun (WGS) entry which is preliminary data.</text>
</comment>
<evidence type="ECO:0000313" key="2">
    <source>
        <dbReference type="Proteomes" id="UP000811246"/>
    </source>
</evidence>
<gene>
    <name evidence="1" type="ORF">I3842_03G029000</name>
</gene>
<evidence type="ECO:0000313" key="1">
    <source>
        <dbReference type="EMBL" id="KAG6719883.1"/>
    </source>
</evidence>
<reference evidence="1" key="1">
    <citation type="submission" date="2021-01" db="EMBL/GenBank/DDBJ databases">
        <authorList>
            <person name="Lovell J.T."/>
            <person name="Bentley N."/>
            <person name="Bhattarai G."/>
            <person name="Jenkins J.W."/>
            <person name="Sreedasyam A."/>
            <person name="Alarcon Y."/>
            <person name="Bock C."/>
            <person name="Boston L."/>
            <person name="Carlson J."/>
            <person name="Cervantes K."/>
            <person name="Clermont K."/>
            <person name="Krom N."/>
            <person name="Kubenka K."/>
            <person name="Mamidi S."/>
            <person name="Mattison C."/>
            <person name="Monteros M."/>
            <person name="Pisani C."/>
            <person name="Plott C."/>
            <person name="Rajasekar S."/>
            <person name="Rhein H.S."/>
            <person name="Rohla C."/>
            <person name="Song M."/>
            <person name="Hilaire R.S."/>
            <person name="Shu S."/>
            <person name="Wells L."/>
            <person name="Wang X."/>
            <person name="Webber J."/>
            <person name="Heerema R.J."/>
            <person name="Klein P."/>
            <person name="Conner P."/>
            <person name="Grauke L."/>
            <person name="Grimwood J."/>
            <person name="Schmutz J."/>
            <person name="Randall J.J."/>
        </authorList>
    </citation>
    <scope>NUCLEOTIDE SEQUENCE</scope>
    <source>
        <tissue evidence="1">Leaf</tissue>
    </source>
</reference>
<accession>A0A922FGU0</accession>
<sequence length="129" mass="14708">MGEETKTERHSFTHCWLGNDFGIPHKLKTKSTWMSKASNSFSLDLCCPSTMLDSLFWISHLHEMRASSTCAQKQNPRPCGGHLCRMQQCPEVQSSFGSWFLQRASGYERRRLPSGAFFLLHQLIPPSTT</sequence>
<name>A0A922FGU0_CARIL</name>
<proteinExistence type="predicted"/>
<protein>
    <submittedName>
        <fullName evidence="1">Uncharacterized protein</fullName>
    </submittedName>
</protein>
<organism evidence="1 2">
    <name type="scientific">Carya illinoinensis</name>
    <name type="common">Pecan</name>
    <dbReference type="NCBI Taxonomy" id="32201"/>
    <lineage>
        <taxon>Eukaryota</taxon>
        <taxon>Viridiplantae</taxon>
        <taxon>Streptophyta</taxon>
        <taxon>Embryophyta</taxon>
        <taxon>Tracheophyta</taxon>
        <taxon>Spermatophyta</taxon>
        <taxon>Magnoliopsida</taxon>
        <taxon>eudicotyledons</taxon>
        <taxon>Gunneridae</taxon>
        <taxon>Pentapetalae</taxon>
        <taxon>rosids</taxon>
        <taxon>fabids</taxon>
        <taxon>Fagales</taxon>
        <taxon>Juglandaceae</taxon>
        <taxon>Carya</taxon>
    </lineage>
</organism>